<dbReference type="NCBIfam" id="TIGR02292">
    <property type="entry name" value="ygfB_yecA"/>
    <property type="match status" value="1"/>
</dbReference>
<dbReference type="SUPFAM" id="SSF101327">
    <property type="entry name" value="YgfB-like"/>
    <property type="match status" value="1"/>
</dbReference>
<evidence type="ECO:0000313" key="2">
    <source>
        <dbReference type="Proteomes" id="UP000198552"/>
    </source>
</evidence>
<accession>A0A1G9VP39</accession>
<keyword evidence="2" id="KW-1185">Reference proteome</keyword>
<dbReference type="Gene3D" id="3.10.450.50">
    <property type="match status" value="1"/>
</dbReference>
<dbReference type="PANTHER" id="PTHR33747">
    <property type="entry name" value="UPF0225 PROTEIN SCO1677"/>
    <property type="match status" value="1"/>
</dbReference>
<organism evidence="1 2">
    <name type="scientific">Oryzisolibacter propanilivorax</name>
    <dbReference type="NCBI Taxonomy" id="1527607"/>
    <lineage>
        <taxon>Bacteria</taxon>
        <taxon>Pseudomonadati</taxon>
        <taxon>Pseudomonadota</taxon>
        <taxon>Betaproteobacteria</taxon>
        <taxon>Burkholderiales</taxon>
        <taxon>Comamonadaceae</taxon>
        <taxon>Oryzisolibacter</taxon>
    </lineage>
</organism>
<evidence type="ECO:0008006" key="3">
    <source>
        <dbReference type="Google" id="ProtNLM"/>
    </source>
</evidence>
<name>A0A1G9VP39_9BURK</name>
<dbReference type="SUPFAM" id="SSF103642">
    <property type="entry name" value="Sec-C motif"/>
    <property type="match status" value="1"/>
</dbReference>
<reference evidence="2" key="1">
    <citation type="submission" date="2016-10" db="EMBL/GenBank/DDBJ databases">
        <authorList>
            <person name="Varghese N."/>
            <person name="Submissions S."/>
        </authorList>
    </citation>
    <scope>NUCLEOTIDE SEQUENCE [LARGE SCALE GENOMIC DNA]</scope>
    <source>
        <strain evidence="2">EPL6</strain>
    </source>
</reference>
<protein>
    <recommendedName>
        <fullName evidence="3">YecA family protein</fullName>
    </recommendedName>
</protein>
<sequence>MGQALHCPALLSHTLRAMTEAASTPSSSTFGPAELDELDALLDDLRTRDELVPHWEFCDGALTALVCSRRPIGPHEWLPVLIADTDAVLAPDEPLPLLPPFQDLAQQQRFVQLWQQRWDQVQAQLAEEPEALDADDAFQPEVIDMRGAIAGLPEEERAEMEGEEVPAFGQIWAAGFLFVADGWSDDWEPPRDKDTAEWIADSLQTIEDLAEDDKGEPVLCMYDEDGPPSTSQERLETFGEAIWAVYDLYRIWHSLGPRVEQRISAGQPGRNDPCPCGSGKKFKKCCGA</sequence>
<evidence type="ECO:0000313" key="1">
    <source>
        <dbReference type="EMBL" id="SDM73984.1"/>
    </source>
</evidence>
<dbReference type="PANTHER" id="PTHR33747:SF1">
    <property type="entry name" value="ADENYLATE CYCLASE-ASSOCIATED CAP C-TERMINAL DOMAIN-CONTAINING PROTEIN"/>
    <property type="match status" value="1"/>
</dbReference>
<gene>
    <name evidence="1" type="ORF">SAMN05428957_11412</name>
</gene>
<dbReference type="Pfam" id="PF02810">
    <property type="entry name" value="SEC-C"/>
    <property type="match status" value="1"/>
</dbReference>
<dbReference type="InterPro" id="IPR004027">
    <property type="entry name" value="SEC_C_motif"/>
</dbReference>
<dbReference type="Proteomes" id="UP000198552">
    <property type="component" value="Unassembled WGS sequence"/>
</dbReference>
<dbReference type="InterPro" id="IPR036255">
    <property type="entry name" value="YgfB-like_sf"/>
</dbReference>
<dbReference type="EMBL" id="FNHP01000014">
    <property type="protein sequence ID" value="SDM73984.1"/>
    <property type="molecule type" value="Genomic_DNA"/>
</dbReference>
<dbReference type="Pfam" id="PF03695">
    <property type="entry name" value="UPF0149"/>
    <property type="match status" value="1"/>
</dbReference>
<dbReference type="STRING" id="1527607.SAMN05428957_11412"/>
<dbReference type="AlphaFoldDB" id="A0A1G9VP39"/>
<proteinExistence type="predicted"/>
<dbReference type="InterPro" id="IPR011978">
    <property type="entry name" value="YgfB-like"/>
</dbReference>